<comment type="caution">
    <text evidence="9">The sequence shown here is derived from an EMBL/GenBank/DDBJ whole genome shotgun (WGS) entry which is preliminary data.</text>
</comment>
<evidence type="ECO:0000256" key="1">
    <source>
        <dbReference type="ARBA" id="ARBA00005915"/>
    </source>
</evidence>
<evidence type="ECO:0000256" key="5">
    <source>
        <dbReference type="ARBA" id="ARBA00022839"/>
    </source>
</evidence>
<keyword evidence="5 9" id="KW-0269">Exonuclease</keyword>
<dbReference type="Gene3D" id="3.90.1640.30">
    <property type="match status" value="1"/>
</dbReference>
<dbReference type="GO" id="GO:0003676">
    <property type="term" value="F:nucleic acid binding"/>
    <property type="evidence" value="ECO:0007669"/>
    <property type="project" value="InterPro"/>
</dbReference>
<proteinExistence type="inferred from homology"/>
<evidence type="ECO:0000259" key="8">
    <source>
        <dbReference type="Pfam" id="PF17768"/>
    </source>
</evidence>
<feature type="domain" description="RecJ OB" evidence="8">
    <location>
        <begin position="452"/>
        <end position="565"/>
    </location>
</feature>
<keyword evidence="3" id="KW-0540">Nuclease</keyword>
<evidence type="ECO:0000313" key="10">
    <source>
        <dbReference type="Proteomes" id="UP000586454"/>
    </source>
</evidence>
<accession>A0A6V6XZC6</accession>
<dbReference type="NCBIfam" id="TIGR00644">
    <property type="entry name" value="recJ"/>
    <property type="match status" value="1"/>
</dbReference>
<dbReference type="PANTHER" id="PTHR30255">
    <property type="entry name" value="SINGLE-STRANDED-DNA-SPECIFIC EXONUCLEASE RECJ"/>
    <property type="match status" value="1"/>
</dbReference>
<comment type="similarity">
    <text evidence="1">Belongs to the RecJ family.</text>
</comment>
<dbReference type="InterPro" id="IPR051673">
    <property type="entry name" value="SSDNA_exonuclease_RecJ"/>
</dbReference>
<dbReference type="AlphaFoldDB" id="A0A6V6XZC6"/>
<gene>
    <name evidence="9" type="ORF">PEPNEM18_00356</name>
</gene>
<protein>
    <recommendedName>
        <fullName evidence="2">Single-stranded-DNA-specific exonuclease RecJ</fullName>
    </recommendedName>
</protein>
<dbReference type="GO" id="GO:0006310">
    <property type="term" value="P:DNA recombination"/>
    <property type="evidence" value="ECO:0007669"/>
    <property type="project" value="InterPro"/>
</dbReference>
<dbReference type="Proteomes" id="UP000586454">
    <property type="component" value="Unassembled WGS sequence"/>
</dbReference>
<evidence type="ECO:0000256" key="4">
    <source>
        <dbReference type="ARBA" id="ARBA00022801"/>
    </source>
</evidence>
<dbReference type="Pfam" id="PF01368">
    <property type="entry name" value="DHH"/>
    <property type="match status" value="1"/>
</dbReference>
<dbReference type="EMBL" id="CAIJCS010000014">
    <property type="protein sequence ID" value="CAC9924784.1"/>
    <property type="molecule type" value="Genomic_DNA"/>
</dbReference>
<reference evidence="9 10" key="1">
    <citation type="submission" date="2020-06" db="EMBL/GenBank/DDBJ databases">
        <authorList>
            <person name="Criscuolo A."/>
        </authorList>
    </citation>
    <scope>NUCLEOTIDE SEQUENCE [LARGE SCALE GENOMIC DNA]</scope>
    <source>
        <strain evidence="9">1804121828</strain>
    </source>
</reference>
<sequence>MKYWSVKNNQPKEAIDFRTLGLMEWEYRVLLNRGLDTKRAIEDYIHPSMENIASPISMKDMVKAGNILQSTKGKVRIIGDYDCDGTMSTTILVKGLKGLGYDVDYDIPHRRKDGYGMQVDMAERAKEDDIELIITCDNGIAQFQAIQRCKELGIKVIVIDHHQVVKNEEEEILPEADAIINPHQKQCRYPFKELCGGALSYYFINYLYTISGKIEEMDPDLIGFAAMATICDVMILQGENRILTIAGLERLNRTDHIGFNALRDAASIRGDIGGYHIGFIIGPTINAAGRLETAKDAVELFLTDDPSFAEKTAIYLRDLNAKRQALTVEGTKRLEAQLESPKEREQLLYILKDESIDESIAGIIAGKLKSKFNRPCIVITRGEKGLKGSGRSIEAYNMVENIRKSEEYLTSFGGHAMACGLSLNRDRFVPFKLDALEKCGLDPRDLVPRIRLDAIVPIDKASYETVSRLERFQPYGNGNPKPLFGATGIYIRDFRIFGKNRNVIKLTLYYKGRDYDGILFQESDEFIAFTQNARRPDGSLIVDIAYVPTIDTYRDKNTLQFQIEDLRQSRHGD</sequence>
<dbReference type="InterPro" id="IPR041122">
    <property type="entry name" value="RecJ_OB"/>
</dbReference>
<feature type="domain" description="DDH" evidence="6">
    <location>
        <begin position="74"/>
        <end position="229"/>
    </location>
</feature>
<dbReference type="GO" id="GO:0008409">
    <property type="term" value="F:5'-3' exonuclease activity"/>
    <property type="evidence" value="ECO:0007669"/>
    <property type="project" value="InterPro"/>
</dbReference>
<evidence type="ECO:0000256" key="3">
    <source>
        <dbReference type="ARBA" id="ARBA00022722"/>
    </source>
</evidence>
<evidence type="ECO:0000259" key="6">
    <source>
        <dbReference type="Pfam" id="PF01368"/>
    </source>
</evidence>
<evidence type="ECO:0000313" key="9">
    <source>
        <dbReference type="EMBL" id="CAC9924784.1"/>
    </source>
</evidence>
<dbReference type="Pfam" id="PF17768">
    <property type="entry name" value="RecJ_OB"/>
    <property type="match status" value="1"/>
</dbReference>
<dbReference type="Pfam" id="PF02272">
    <property type="entry name" value="DHHA1"/>
    <property type="match status" value="1"/>
</dbReference>
<dbReference type="GO" id="GO:0006281">
    <property type="term" value="P:DNA repair"/>
    <property type="evidence" value="ECO:0007669"/>
    <property type="project" value="InterPro"/>
</dbReference>
<evidence type="ECO:0000256" key="2">
    <source>
        <dbReference type="ARBA" id="ARBA00019841"/>
    </source>
</evidence>
<evidence type="ECO:0000259" key="7">
    <source>
        <dbReference type="Pfam" id="PF02272"/>
    </source>
</evidence>
<dbReference type="InterPro" id="IPR003156">
    <property type="entry name" value="DHHA1_dom"/>
</dbReference>
<dbReference type="PANTHER" id="PTHR30255:SF2">
    <property type="entry name" value="SINGLE-STRANDED-DNA-SPECIFIC EXONUCLEASE RECJ"/>
    <property type="match status" value="1"/>
</dbReference>
<keyword evidence="10" id="KW-1185">Reference proteome</keyword>
<organism evidence="9 10">
    <name type="scientific">Aedoeadaptatus nemausensis</name>
    <dbReference type="NCBI Taxonomy" id="2582829"/>
    <lineage>
        <taxon>Bacteria</taxon>
        <taxon>Bacillati</taxon>
        <taxon>Bacillota</taxon>
        <taxon>Tissierellia</taxon>
        <taxon>Tissierellales</taxon>
        <taxon>Peptoniphilaceae</taxon>
        <taxon>Aedoeadaptatus</taxon>
    </lineage>
</organism>
<dbReference type="InterPro" id="IPR004610">
    <property type="entry name" value="RecJ"/>
</dbReference>
<dbReference type="RefSeq" id="WP_180498632.1">
    <property type="nucleotide sequence ID" value="NZ_CAIJCS010000014.1"/>
</dbReference>
<dbReference type="Gene3D" id="2.40.50.460">
    <property type="match status" value="1"/>
</dbReference>
<dbReference type="InterPro" id="IPR001667">
    <property type="entry name" value="DDH_dom"/>
</dbReference>
<dbReference type="InterPro" id="IPR038763">
    <property type="entry name" value="DHH_sf"/>
</dbReference>
<dbReference type="SUPFAM" id="SSF64182">
    <property type="entry name" value="DHH phosphoesterases"/>
    <property type="match status" value="1"/>
</dbReference>
<name>A0A6V6XZC6_9FIRM</name>
<feature type="domain" description="DHHA1" evidence="7">
    <location>
        <begin position="353"/>
        <end position="435"/>
    </location>
</feature>
<keyword evidence="4" id="KW-0378">Hydrolase</keyword>